<evidence type="ECO:0000256" key="2">
    <source>
        <dbReference type="ARBA" id="ARBA00007430"/>
    </source>
</evidence>
<dbReference type="PANTHER" id="PTHR30250">
    <property type="entry name" value="PST FAMILY PREDICTED COLANIC ACID TRANSPORTER"/>
    <property type="match status" value="1"/>
</dbReference>
<evidence type="ECO:0000256" key="3">
    <source>
        <dbReference type="ARBA" id="ARBA00022475"/>
    </source>
</evidence>
<dbReference type="InterPro" id="IPR050833">
    <property type="entry name" value="Poly_Biosynth_Transport"/>
</dbReference>
<proteinExistence type="inferred from homology"/>
<evidence type="ECO:0000256" key="6">
    <source>
        <dbReference type="ARBA" id="ARBA00023136"/>
    </source>
</evidence>
<evidence type="ECO:0000256" key="4">
    <source>
        <dbReference type="ARBA" id="ARBA00022692"/>
    </source>
</evidence>
<evidence type="ECO:0000256" key="5">
    <source>
        <dbReference type="ARBA" id="ARBA00022989"/>
    </source>
</evidence>
<dbReference type="AlphaFoldDB" id="A0A930DN45"/>
<feature type="transmembrane region" description="Helical" evidence="7">
    <location>
        <begin position="120"/>
        <end position="140"/>
    </location>
</feature>
<feature type="transmembrane region" description="Helical" evidence="7">
    <location>
        <begin position="327"/>
        <end position="348"/>
    </location>
</feature>
<comment type="subcellular location">
    <subcellularLocation>
        <location evidence="1">Cell membrane</location>
        <topology evidence="1">Multi-pass membrane protein</topology>
    </subcellularLocation>
</comment>
<accession>A0A930DN45</accession>
<organism evidence="8 9">
    <name type="scientific">Oribacterium parvum</name>
    <dbReference type="NCBI Taxonomy" id="1501329"/>
    <lineage>
        <taxon>Bacteria</taxon>
        <taxon>Bacillati</taxon>
        <taxon>Bacillota</taxon>
        <taxon>Clostridia</taxon>
        <taxon>Lachnospirales</taxon>
        <taxon>Lachnospiraceae</taxon>
        <taxon>Oribacterium</taxon>
    </lineage>
</organism>
<comment type="similarity">
    <text evidence="2">Belongs to the polysaccharide synthase family.</text>
</comment>
<evidence type="ECO:0000256" key="7">
    <source>
        <dbReference type="SAM" id="Phobius"/>
    </source>
</evidence>
<dbReference type="Pfam" id="PF13440">
    <property type="entry name" value="Polysacc_synt_3"/>
    <property type="match status" value="1"/>
</dbReference>
<sequence length="489" mass="55331">MAEEKSQNLEKKVVSGMFWKFLEQISYQGIQLLFSIVLLRLLTKEDVGAVGIISIFISIANSLIQTGFSQALMQKKEIKAVDYSTALFSSLLLAGLLYLVFFFLSPFVAAFYQLPLLTGLLRLMALLLFPGAILSIQLAYASRALSFRPIFLCSFLSSLFSGIFAIVLAMRGFGAYAMAYQQIIFSFFSVLVLLILLPYKPGFGFSVRSLQSLFGFSWKLLLSGIVDQIWQNLYALLIGKKYSVEELALYNRGEMFPKLISATLSSLVSSVLFPAFSKLQGEKEKLLKGVKKSVSLSAFLLFPLLFGLMAVGKPLIILLLTEKWIGLLPYLYFLSLVYLLFPLHMINLQVMNSQGRSDLFLKIEIQKKIVGILILAVTLPFGLFPFLWGKIIGDWICFYLNTRPNKKLLNYGFVEQIREVLPSLFAALFMAALVYQTGIFLEKKGVEELFRLLILIPMGGISYLIFSYLWNRETLSYSFSLFRLFRSSR</sequence>
<dbReference type="Proteomes" id="UP000709351">
    <property type="component" value="Unassembled WGS sequence"/>
</dbReference>
<comment type="caution">
    <text evidence="8">The sequence shown here is derived from an EMBL/GenBank/DDBJ whole genome shotgun (WGS) entry which is preliminary data.</text>
</comment>
<name>A0A930DN45_9FIRM</name>
<evidence type="ECO:0000256" key="1">
    <source>
        <dbReference type="ARBA" id="ARBA00004651"/>
    </source>
</evidence>
<feature type="transmembrane region" description="Helical" evidence="7">
    <location>
        <begin position="21"/>
        <end position="41"/>
    </location>
</feature>
<feature type="transmembrane region" description="Helical" evidence="7">
    <location>
        <begin position="420"/>
        <end position="440"/>
    </location>
</feature>
<feature type="transmembrane region" description="Helical" evidence="7">
    <location>
        <begin position="179"/>
        <end position="199"/>
    </location>
</feature>
<keyword evidence="6 7" id="KW-0472">Membrane</keyword>
<evidence type="ECO:0000313" key="9">
    <source>
        <dbReference type="Proteomes" id="UP000709351"/>
    </source>
</evidence>
<dbReference type="CDD" id="cd13127">
    <property type="entry name" value="MATE_tuaB_like"/>
    <property type="match status" value="1"/>
</dbReference>
<gene>
    <name evidence="8" type="ORF">HXM93_01265</name>
</gene>
<keyword evidence="5 7" id="KW-1133">Transmembrane helix</keyword>
<protein>
    <submittedName>
        <fullName evidence="8">Lipopolysaccharide biosynthesis protein</fullName>
    </submittedName>
</protein>
<feature type="transmembrane region" description="Helical" evidence="7">
    <location>
        <begin position="452"/>
        <end position="470"/>
    </location>
</feature>
<dbReference type="PANTHER" id="PTHR30250:SF10">
    <property type="entry name" value="LIPOPOLYSACCHARIDE BIOSYNTHESIS PROTEIN WZXC"/>
    <property type="match status" value="1"/>
</dbReference>
<dbReference type="EMBL" id="JABZRD010000045">
    <property type="protein sequence ID" value="MBF1283152.1"/>
    <property type="molecule type" value="Genomic_DNA"/>
</dbReference>
<feature type="transmembrane region" description="Helical" evidence="7">
    <location>
        <begin position="298"/>
        <end position="321"/>
    </location>
</feature>
<dbReference type="GO" id="GO:0005886">
    <property type="term" value="C:plasma membrane"/>
    <property type="evidence" value="ECO:0007669"/>
    <property type="project" value="UniProtKB-SubCell"/>
</dbReference>
<feature type="transmembrane region" description="Helical" evidence="7">
    <location>
        <begin position="47"/>
        <end position="64"/>
    </location>
</feature>
<feature type="transmembrane region" description="Helical" evidence="7">
    <location>
        <begin position="369"/>
        <end position="388"/>
    </location>
</feature>
<keyword evidence="4 7" id="KW-0812">Transmembrane</keyword>
<keyword evidence="3" id="KW-1003">Cell membrane</keyword>
<feature type="transmembrane region" description="Helical" evidence="7">
    <location>
        <begin position="152"/>
        <end position="173"/>
    </location>
</feature>
<reference evidence="8" key="1">
    <citation type="submission" date="2020-04" db="EMBL/GenBank/DDBJ databases">
        <title>Deep metagenomics examines the oral microbiome during advanced dental caries in children, revealing novel taxa and co-occurrences with host molecules.</title>
        <authorList>
            <person name="Baker J.L."/>
            <person name="Morton J.T."/>
            <person name="Dinis M."/>
            <person name="Alvarez R."/>
            <person name="Tran N.C."/>
            <person name="Knight R."/>
            <person name="Edlund A."/>
        </authorList>
    </citation>
    <scope>NUCLEOTIDE SEQUENCE</scope>
    <source>
        <strain evidence="8">JCVI_24_bin.2</strain>
    </source>
</reference>
<feature type="transmembrane region" description="Helical" evidence="7">
    <location>
        <begin position="85"/>
        <end position="114"/>
    </location>
</feature>
<evidence type="ECO:0000313" key="8">
    <source>
        <dbReference type="EMBL" id="MBF1283152.1"/>
    </source>
</evidence>